<evidence type="ECO:0000256" key="13">
    <source>
        <dbReference type="SAM" id="Phobius"/>
    </source>
</evidence>
<accession>A0AA39SPG8</accession>
<keyword evidence="6" id="KW-0285">Flavoprotein</keyword>
<keyword evidence="13" id="KW-0812">Transmembrane</keyword>
<comment type="caution">
    <text evidence="15">The sequence shown here is derived from an EMBL/GenBank/DDBJ whole genome shotgun (WGS) entry which is preliminary data.</text>
</comment>
<evidence type="ECO:0000256" key="7">
    <source>
        <dbReference type="ARBA" id="ARBA00022729"/>
    </source>
</evidence>
<dbReference type="InterPro" id="IPR016169">
    <property type="entry name" value="FAD-bd_PCMH_sub2"/>
</dbReference>
<feature type="domain" description="FAD-binding PCMH-type" evidence="14">
    <location>
        <begin position="76"/>
        <end position="253"/>
    </location>
</feature>
<evidence type="ECO:0000256" key="2">
    <source>
        <dbReference type="ARBA" id="ARBA00004191"/>
    </source>
</evidence>
<dbReference type="PROSITE" id="PS51387">
    <property type="entry name" value="FAD_PCMH"/>
    <property type="match status" value="1"/>
</dbReference>
<gene>
    <name evidence="15" type="ORF">LWI29_033633</name>
</gene>
<proteinExistence type="inferred from homology"/>
<dbReference type="AlphaFoldDB" id="A0AA39SPG8"/>
<comment type="similarity">
    <text evidence="3">Belongs to the oxygen-dependent FAD-linked oxidoreductase family.</text>
</comment>
<evidence type="ECO:0000256" key="12">
    <source>
        <dbReference type="ARBA" id="ARBA00023180"/>
    </source>
</evidence>
<dbReference type="Pfam" id="PF08031">
    <property type="entry name" value="BBE"/>
    <property type="match status" value="1"/>
</dbReference>
<dbReference type="GO" id="GO:0016491">
    <property type="term" value="F:oxidoreductase activity"/>
    <property type="evidence" value="ECO:0007669"/>
    <property type="project" value="UniProtKB-KW"/>
</dbReference>
<keyword evidence="12" id="KW-0325">Glycoprotein</keyword>
<dbReference type="InterPro" id="IPR006094">
    <property type="entry name" value="Oxid_FAD_bind_N"/>
</dbReference>
<evidence type="ECO:0000256" key="10">
    <source>
        <dbReference type="ARBA" id="ARBA00023002"/>
    </source>
</evidence>
<evidence type="ECO:0000256" key="4">
    <source>
        <dbReference type="ARBA" id="ARBA00022512"/>
    </source>
</evidence>
<protein>
    <recommendedName>
        <fullName evidence="14">FAD-binding PCMH-type domain-containing protein</fullName>
    </recommendedName>
</protein>
<dbReference type="InterPro" id="IPR016166">
    <property type="entry name" value="FAD-bd_PCMH"/>
</dbReference>
<dbReference type="Gene3D" id="3.30.465.10">
    <property type="match status" value="1"/>
</dbReference>
<evidence type="ECO:0000313" key="16">
    <source>
        <dbReference type="Proteomes" id="UP001168877"/>
    </source>
</evidence>
<keyword evidence="13" id="KW-1133">Transmembrane helix</keyword>
<dbReference type="InterPro" id="IPR016167">
    <property type="entry name" value="FAD-bd_PCMH_sub1"/>
</dbReference>
<organism evidence="15 16">
    <name type="scientific">Acer saccharum</name>
    <name type="common">Sugar maple</name>
    <dbReference type="NCBI Taxonomy" id="4024"/>
    <lineage>
        <taxon>Eukaryota</taxon>
        <taxon>Viridiplantae</taxon>
        <taxon>Streptophyta</taxon>
        <taxon>Embryophyta</taxon>
        <taxon>Tracheophyta</taxon>
        <taxon>Spermatophyta</taxon>
        <taxon>Magnoliopsida</taxon>
        <taxon>eudicotyledons</taxon>
        <taxon>Gunneridae</taxon>
        <taxon>Pentapetalae</taxon>
        <taxon>rosids</taxon>
        <taxon>malvids</taxon>
        <taxon>Sapindales</taxon>
        <taxon>Sapindaceae</taxon>
        <taxon>Hippocastanoideae</taxon>
        <taxon>Acereae</taxon>
        <taxon>Acer</taxon>
    </lineage>
</organism>
<dbReference type="Gene3D" id="3.30.43.10">
    <property type="entry name" value="Uridine Diphospho-n-acetylenolpyruvylglucosamine Reductase, domain 2"/>
    <property type="match status" value="1"/>
</dbReference>
<reference evidence="15" key="1">
    <citation type="journal article" date="2022" name="Plant J.">
        <title>Strategies of tolerance reflected in two North American maple genomes.</title>
        <authorList>
            <person name="McEvoy S.L."/>
            <person name="Sezen U.U."/>
            <person name="Trouern-Trend A."/>
            <person name="McMahon S.M."/>
            <person name="Schaberg P.G."/>
            <person name="Yang J."/>
            <person name="Wegrzyn J.L."/>
            <person name="Swenson N.G."/>
        </authorList>
    </citation>
    <scope>NUCLEOTIDE SEQUENCE</scope>
    <source>
        <strain evidence="15">NS2018</strain>
    </source>
</reference>
<keyword evidence="16" id="KW-1185">Reference proteome</keyword>
<dbReference type="GO" id="GO:0071949">
    <property type="term" value="F:FAD binding"/>
    <property type="evidence" value="ECO:0007669"/>
    <property type="project" value="InterPro"/>
</dbReference>
<evidence type="ECO:0000256" key="3">
    <source>
        <dbReference type="ARBA" id="ARBA00005466"/>
    </source>
</evidence>
<feature type="transmembrane region" description="Helical" evidence="13">
    <location>
        <begin position="12"/>
        <end position="29"/>
    </location>
</feature>
<reference evidence="15" key="2">
    <citation type="submission" date="2023-06" db="EMBL/GenBank/DDBJ databases">
        <authorList>
            <person name="Swenson N.G."/>
            <person name="Wegrzyn J.L."/>
            <person name="Mcevoy S.L."/>
        </authorList>
    </citation>
    <scope>NUCLEOTIDE SEQUENCE</scope>
    <source>
        <strain evidence="15">NS2018</strain>
        <tissue evidence="15">Leaf</tissue>
    </source>
</reference>
<keyword evidence="7" id="KW-0732">Signal</keyword>
<dbReference type="InterPro" id="IPR036318">
    <property type="entry name" value="FAD-bd_PCMH-like_sf"/>
</dbReference>
<sequence length="542" mass="61794">MNYLFRSSITGTLMFPLISVLILSVGYFPETFLQCLQNQSHPTDHPLSTAIYTQQNSAYSSVLQSYLRNLRFNSSSTPKPLLILTASHESHVQAAIFCAQRHGLEMKIRSGGHDYEGLSYISKSNKVPFFLLDMFKLRYIDVDLESESAWVQAGATLGEVYYEISERSRIHGFPAGVCPTVGVGGHLSGGGYGNMMRKYGLSVDNIIDAKVVDVNGRILDRKSMGEDMFWAIRGGGAASFGVVIAYRIKLVQVPETVTVFRVEKTLEENATELVYAWQEIAHKLHEDLFIRLILEVVNRTQTGLQKTIRASFQALFLGNSERLLRIMDENFPGLGLSRSDCIESSWIESVLYWTAYYPPGTPSGVLLHRTPPSLTFLTRKSDYVKKPIHKKNLSKIWKKMIELETPYMMFNPYGGKMWEISEKETPFPHRAGNLWKIQYVTNWKVSGIDAENHYIDLTRKLYSYMTPFVSRNPRQAYFNYRDVDLGINLHGKSSYLEGKAFGIKYFKGNFKRLVEIKTRVDPGNFFRNEQSIPVFTKQTAEE</sequence>
<evidence type="ECO:0000256" key="5">
    <source>
        <dbReference type="ARBA" id="ARBA00022525"/>
    </source>
</evidence>
<evidence type="ECO:0000259" key="14">
    <source>
        <dbReference type="PROSITE" id="PS51387"/>
    </source>
</evidence>
<keyword evidence="10" id="KW-0560">Oxidoreductase</keyword>
<evidence type="ECO:0000313" key="15">
    <source>
        <dbReference type="EMBL" id="KAK0602461.1"/>
    </source>
</evidence>
<name>A0AA39SPG8_ACESA</name>
<dbReference type="Gene3D" id="3.40.462.20">
    <property type="match status" value="1"/>
</dbReference>
<keyword evidence="5" id="KW-0964">Secreted</keyword>
<evidence type="ECO:0000256" key="9">
    <source>
        <dbReference type="ARBA" id="ARBA00022827"/>
    </source>
</evidence>
<keyword evidence="13" id="KW-0472">Membrane</keyword>
<evidence type="ECO:0000256" key="8">
    <source>
        <dbReference type="ARBA" id="ARBA00022741"/>
    </source>
</evidence>
<comment type="cofactor">
    <cofactor evidence="1">
        <name>FAD</name>
        <dbReference type="ChEBI" id="CHEBI:57692"/>
    </cofactor>
</comment>
<dbReference type="InterPro" id="IPR012951">
    <property type="entry name" value="BBE"/>
</dbReference>
<comment type="subcellular location">
    <subcellularLocation>
        <location evidence="2">Secreted</location>
        <location evidence="2">Cell wall</location>
    </subcellularLocation>
</comment>
<evidence type="ECO:0000256" key="6">
    <source>
        <dbReference type="ARBA" id="ARBA00022630"/>
    </source>
</evidence>
<keyword evidence="4" id="KW-0134">Cell wall</keyword>
<dbReference type="PANTHER" id="PTHR32448">
    <property type="entry name" value="OS08G0158400 PROTEIN"/>
    <property type="match status" value="1"/>
</dbReference>
<dbReference type="Pfam" id="PF01565">
    <property type="entry name" value="FAD_binding_4"/>
    <property type="match status" value="1"/>
</dbReference>
<keyword evidence="11" id="KW-1015">Disulfide bond</keyword>
<dbReference type="FunFam" id="3.30.43.10:FF:000004">
    <property type="entry name" value="Berberine bridge enzyme-like 15"/>
    <property type="match status" value="1"/>
</dbReference>
<dbReference type="EMBL" id="JAUESC010000003">
    <property type="protein sequence ID" value="KAK0602461.1"/>
    <property type="molecule type" value="Genomic_DNA"/>
</dbReference>
<dbReference type="SUPFAM" id="SSF56176">
    <property type="entry name" value="FAD-binding/transporter-associated domain-like"/>
    <property type="match status" value="1"/>
</dbReference>
<keyword evidence="8" id="KW-0547">Nucleotide-binding</keyword>
<evidence type="ECO:0000256" key="1">
    <source>
        <dbReference type="ARBA" id="ARBA00001974"/>
    </source>
</evidence>
<keyword evidence="9" id="KW-0274">FAD</keyword>
<evidence type="ECO:0000256" key="11">
    <source>
        <dbReference type="ARBA" id="ARBA00023157"/>
    </source>
</evidence>
<dbReference type="Proteomes" id="UP001168877">
    <property type="component" value="Unassembled WGS sequence"/>
</dbReference>